<dbReference type="KEGG" id="amon:H9L24_11525"/>
<reference evidence="1 2" key="1">
    <citation type="submission" date="2020-08" db="EMBL/GenBank/DDBJ databases">
        <title>Genome sequence of Acidovorax monticola KACC 19171T.</title>
        <authorList>
            <person name="Hyun D.-W."/>
            <person name="Bae J.-W."/>
        </authorList>
    </citation>
    <scope>NUCLEOTIDE SEQUENCE [LARGE SCALE GENOMIC DNA]</scope>
    <source>
        <strain evidence="1 2">KACC 19171</strain>
    </source>
</reference>
<dbReference type="InterPro" id="IPR050228">
    <property type="entry name" value="Carboxylesterase_BioH"/>
</dbReference>
<gene>
    <name evidence="1" type="ORF">H9L24_11525</name>
</gene>
<dbReference type="InterPro" id="IPR029058">
    <property type="entry name" value="AB_hydrolase_fold"/>
</dbReference>
<dbReference type="EMBL" id="CP060790">
    <property type="protein sequence ID" value="QNP57784.1"/>
    <property type="molecule type" value="Genomic_DNA"/>
</dbReference>
<dbReference type="Proteomes" id="UP000516057">
    <property type="component" value="Chromosome"/>
</dbReference>
<name>A0A7H0HB68_9BURK</name>
<evidence type="ECO:0000313" key="1">
    <source>
        <dbReference type="EMBL" id="QNP57784.1"/>
    </source>
</evidence>
<sequence>MPCTAPPAAESVALRSVHSFHVGGHCRTLKGLPVSERSMVQGGAPRRVDPNGDYVLGQMYVQAFRLARPRVALPVLLWHGGGMTGSHWESSPCGGEGWLWRFLSAGYDTLVSDAVERGRSSWAMYPQLYAEAPFFRTKNEAWEMFRIGPVGGYASDPGQRIAFDGQQFPVECFDNFAKQWVPRWAGHDGMALDAYGALVERTGPCVIVAHSQGAGYAAAIAQRYPDMVRAVVAIEPGGMPTRTRQRLPPHLFIWGDFFDTSHLAWSGYRGLADGYAAAARFAGSRIDVLDLPRAGIHGNSHFVMLDRNNDAVFHRVIAWLHALGC</sequence>
<organism evidence="1 2">
    <name type="scientific">Paenacidovorax monticola</name>
    <dbReference type="NCBI Taxonomy" id="1926868"/>
    <lineage>
        <taxon>Bacteria</taxon>
        <taxon>Pseudomonadati</taxon>
        <taxon>Pseudomonadota</taxon>
        <taxon>Betaproteobacteria</taxon>
        <taxon>Burkholderiales</taxon>
        <taxon>Comamonadaceae</taxon>
        <taxon>Paenacidovorax</taxon>
    </lineage>
</organism>
<dbReference type="SUPFAM" id="SSF53474">
    <property type="entry name" value="alpha/beta-Hydrolases"/>
    <property type="match status" value="1"/>
</dbReference>
<proteinExistence type="predicted"/>
<dbReference type="AlphaFoldDB" id="A0A7H0HB68"/>
<accession>A0A7H0HB68</accession>
<evidence type="ECO:0000313" key="2">
    <source>
        <dbReference type="Proteomes" id="UP000516057"/>
    </source>
</evidence>
<dbReference type="PANTHER" id="PTHR43194">
    <property type="entry name" value="HYDROLASE ALPHA/BETA FOLD FAMILY"/>
    <property type="match status" value="1"/>
</dbReference>
<dbReference type="PANTHER" id="PTHR43194:SF5">
    <property type="entry name" value="PIMELOYL-[ACYL-CARRIER PROTEIN] METHYL ESTER ESTERASE"/>
    <property type="match status" value="1"/>
</dbReference>
<protein>
    <submittedName>
        <fullName evidence="1">Esterase</fullName>
    </submittedName>
</protein>
<keyword evidence="2" id="KW-1185">Reference proteome</keyword>
<dbReference type="CDD" id="cd12808">
    <property type="entry name" value="Esterase_713_like-1"/>
    <property type="match status" value="1"/>
</dbReference>
<dbReference type="Gene3D" id="3.40.50.1820">
    <property type="entry name" value="alpha/beta hydrolase"/>
    <property type="match status" value="1"/>
</dbReference>